<accession>A0A074XAL9</accession>
<dbReference type="AlphaFoldDB" id="A0A074XAL9"/>
<dbReference type="RefSeq" id="XP_013425926.1">
    <property type="nucleotide sequence ID" value="XM_013570472.1"/>
</dbReference>
<evidence type="ECO:0000313" key="2">
    <source>
        <dbReference type="Proteomes" id="UP000027730"/>
    </source>
</evidence>
<dbReference type="HOGENOM" id="CLU_773807_0_0_1"/>
<sequence>MLMFEPLRSAGAFYSRQVVLHSVADALTVEFHHRYQPVRYADVDSTIHHHAKADTPSGYLFHRALRHRFNSSPHVWHSSRYLYQRSTFTSFLIVFPKSRNHNLVSSHLERYICFIKSNTHRSLYDIEILLIGIETFFPRLNWCMTIQPCPHPSNACPQSCSLQSAPLFATPKSRLVDTTPPSSLSASLFLGESCLGDSATSLGNCISTLGHLDVLDDIAEIDVVMPVAGGKCAWEYERESVVRLLQSFPKLKKLYIRTGEELTVGLVDEVQQVLTKRSDSGGNSFGHYWWWYSMDSQSEGRIYGDEKSVTRSNCRMVRLLRRGKRRPPFVCSYQDIQGHHATRGIVVSSHLTYLFVLV</sequence>
<keyword evidence="2" id="KW-1185">Reference proteome</keyword>
<protein>
    <submittedName>
        <fullName evidence="1">Uncharacterized protein</fullName>
    </submittedName>
</protein>
<dbReference type="EMBL" id="KL584713">
    <property type="protein sequence ID" value="KEQ71646.1"/>
    <property type="molecule type" value="Genomic_DNA"/>
</dbReference>
<name>A0A074XAL9_9PEZI</name>
<dbReference type="GeneID" id="25413813"/>
<gene>
    <name evidence="1" type="ORF">M436DRAFT_65136</name>
</gene>
<reference evidence="1 2" key="1">
    <citation type="journal article" date="2014" name="BMC Genomics">
        <title>Genome sequencing of four Aureobasidium pullulans varieties: biotechnological potential, stress tolerance, and description of new species.</title>
        <authorList>
            <person name="Gostin Ar C."/>
            <person name="Ohm R.A."/>
            <person name="Kogej T."/>
            <person name="Sonjak S."/>
            <person name="Turk M."/>
            <person name="Zajc J."/>
            <person name="Zalar P."/>
            <person name="Grube M."/>
            <person name="Sun H."/>
            <person name="Han J."/>
            <person name="Sharma A."/>
            <person name="Chiniquy J."/>
            <person name="Ngan C.Y."/>
            <person name="Lipzen A."/>
            <person name="Barry K."/>
            <person name="Grigoriev I.V."/>
            <person name="Gunde-Cimerman N."/>
        </authorList>
    </citation>
    <scope>NUCLEOTIDE SEQUENCE [LARGE SCALE GENOMIC DNA]</scope>
    <source>
        <strain evidence="1 2">CBS 147.97</strain>
    </source>
</reference>
<proteinExistence type="predicted"/>
<organism evidence="1 2">
    <name type="scientific">Aureobasidium namibiae CBS 147.97</name>
    <dbReference type="NCBI Taxonomy" id="1043004"/>
    <lineage>
        <taxon>Eukaryota</taxon>
        <taxon>Fungi</taxon>
        <taxon>Dikarya</taxon>
        <taxon>Ascomycota</taxon>
        <taxon>Pezizomycotina</taxon>
        <taxon>Dothideomycetes</taxon>
        <taxon>Dothideomycetidae</taxon>
        <taxon>Dothideales</taxon>
        <taxon>Saccotheciaceae</taxon>
        <taxon>Aureobasidium</taxon>
    </lineage>
</organism>
<evidence type="ECO:0000313" key="1">
    <source>
        <dbReference type="EMBL" id="KEQ71646.1"/>
    </source>
</evidence>
<dbReference type="Proteomes" id="UP000027730">
    <property type="component" value="Unassembled WGS sequence"/>
</dbReference>